<dbReference type="SUPFAM" id="SSF46689">
    <property type="entry name" value="Homeodomain-like"/>
    <property type="match status" value="1"/>
</dbReference>
<dbReference type="InterPro" id="IPR001497">
    <property type="entry name" value="MethylDNA_cys_MeTrfase_AS"/>
</dbReference>
<dbReference type="Gene3D" id="3.40.10.10">
    <property type="entry name" value="DNA Methylphosphotriester Repair Domain"/>
    <property type="match status" value="1"/>
</dbReference>
<dbReference type="CDD" id="cd06445">
    <property type="entry name" value="ATase"/>
    <property type="match status" value="1"/>
</dbReference>
<evidence type="ECO:0000256" key="12">
    <source>
        <dbReference type="ARBA" id="ARBA00023159"/>
    </source>
</evidence>
<keyword evidence="7" id="KW-0479">Metal-binding</keyword>
<feature type="domain" description="HTH araC/xylS-type" evidence="16">
    <location>
        <begin position="85"/>
        <end position="128"/>
    </location>
</feature>
<evidence type="ECO:0000256" key="10">
    <source>
        <dbReference type="ARBA" id="ARBA00023015"/>
    </source>
</evidence>
<gene>
    <name evidence="17" type="ORF">HNP49_002368</name>
</gene>
<dbReference type="Gene3D" id="1.10.10.10">
    <property type="entry name" value="Winged helix-like DNA-binding domain superfamily/Winged helix DNA-binding domain"/>
    <property type="match status" value="1"/>
</dbReference>
<dbReference type="InterPro" id="IPR008332">
    <property type="entry name" value="MethylG_MeTrfase_N"/>
</dbReference>
<evidence type="ECO:0000256" key="11">
    <source>
        <dbReference type="ARBA" id="ARBA00023125"/>
    </source>
</evidence>
<dbReference type="Pfam" id="PF00165">
    <property type="entry name" value="HTH_AraC"/>
    <property type="match status" value="1"/>
</dbReference>
<keyword evidence="12" id="KW-0010">Activator</keyword>
<dbReference type="SUPFAM" id="SSF46767">
    <property type="entry name" value="Methylated DNA-protein cysteine methyltransferase, C-terminal domain"/>
    <property type="match status" value="1"/>
</dbReference>
<dbReference type="SUPFAM" id="SSF53155">
    <property type="entry name" value="Methylated DNA-protein cysteine methyltransferase domain"/>
    <property type="match status" value="1"/>
</dbReference>
<comment type="similarity">
    <text evidence="3">Belongs to the MGMT family.</text>
</comment>
<comment type="caution">
    <text evidence="17">The sequence shown here is derived from an EMBL/GenBank/DDBJ whole genome shotgun (WGS) entry which is preliminary data.</text>
</comment>
<dbReference type="AlphaFoldDB" id="A0A7X0EV36"/>
<dbReference type="GO" id="GO:0003700">
    <property type="term" value="F:DNA-binding transcription factor activity"/>
    <property type="evidence" value="ECO:0007669"/>
    <property type="project" value="InterPro"/>
</dbReference>
<evidence type="ECO:0000256" key="7">
    <source>
        <dbReference type="ARBA" id="ARBA00022723"/>
    </source>
</evidence>
<dbReference type="EMBL" id="JACHLL010000004">
    <property type="protein sequence ID" value="MBB6342186.1"/>
    <property type="molecule type" value="Genomic_DNA"/>
</dbReference>
<dbReference type="InterPro" id="IPR036631">
    <property type="entry name" value="MGMT_N_sf"/>
</dbReference>
<evidence type="ECO:0000256" key="13">
    <source>
        <dbReference type="ARBA" id="ARBA00023163"/>
    </source>
</evidence>
<dbReference type="GO" id="GO:0043565">
    <property type="term" value="F:sequence-specific DNA binding"/>
    <property type="evidence" value="ECO:0007669"/>
    <property type="project" value="InterPro"/>
</dbReference>
<dbReference type="InterPro" id="IPR036217">
    <property type="entry name" value="MethylDNA_cys_MeTrfase_DNAb"/>
</dbReference>
<dbReference type="NCBIfam" id="TIGR00589">
    <property type="entry name" value="ogt"/>
    <property type="match status" value="1"/>
</dbReference>
<dbReference type="PANTHER" id="PTHR10815:SF14">
    <property type="entry name" value="BIFUNCTIONAL TRANSCRIPTIONAL ACTIVATOR_DNA REPAIR ENZYME ADA"/>
    <property type="match status" value="1"/>
</dbReference>
<proteinExistence type="inferred from homology"/>
<dbReference type="GO" id="GO:0006307">
    <property type="term" value="P:DNA alkylation repair"/>
    <property type="evidence" value="ECO:0007669"/>
    <property type="project" value="UniProtKB-ARBA"/>
</dbReference>
<keyword evidence="6 17" id="KW-0808">Transferase</keyword>
<dbReference type="GO" id="GO:0032259">
    <property type="term" value="P:methylation"/>
    <property type="evidence" value="ECO:0007669"/>
    <property type="project" value="UniProtKB-KW"/>
</dbReference>
<keyword evidence="18" id="KW-1185">Reference proteome</keyword>
<dbReference type="InterPro" id="IPR014048">
    <property type="entry name" value="MethylDNA_cys_MeTrfase_DNA-bd"/>
</dbReference>
<organism evidence="17 18">
    <name type="scientific">Pseudomonas fluvialis</name>
    <dbReference type="NCBI Taxonomy" id="1793966"/>
    <lineage>
        <taxon>Bacteria</taxon>
        <taxon>Pseudomonadati</taxon>
        <taxon>Pseudomonadota</taxon>
        <taxon>Gammaproteobacteria</taxon>
        <taxon>Pseudomonadales</taxon>
        <taxon>Pseudomonadaceae</taxon>
        <taxon>Pseudomonas</taxon>
    </lineage>
</organism>
<dbReference type="PROSITE" id="PS01124">
    <property type="entry name" value="HTH_ARAC_FAMILY_2"/>
    <property type="match status" value="1"/>
</dbReference>
<dbReference type="Gene3D" id="3.30.160.70">
    <property type="entry name" value="Methylated DNA-protein cysteine methyltransferase domain"/>
    <property type="match status" value="1"/>
</dbReference>
<evidence type="ECO:0000313" key="18">
    <source>
        <dbReference type="Proteomes" id="UP000557193"/>
    </source>
</evidence>
<dbReference type="FunFam" id="3.40.10.10:FF:000001">
    <property type="entry name" value="DNA-3-methyladenine glycosylase 2"/>
    <property type="match status" value="1"/>
</dbReference>
<keyword evidence="10" id="KW-0805">Transcription regulation</keyword>
<dbReference type="InterPro" id="IPR035451">
    <property type="entry name" value="Ada-like_dom_sf"/>
</dbReference>
<dbReference type="EC" id="2.1.1.63" evidence="4"/>
<keyword evidence="5 17" id="KW-0489">Methyltransferase</keyword>
<evidence type="ECO:0000259" key="16">
    <source>
        <dbReference type="PROSITE" id="PS01124"/>
    </source>
</evidence>
<name>A0A7X0EV36_9PSED</name>
<dbReference type="GO" id="GO:0003908">
    <property type="term" value="F:methylated-DNA-[protein]-cysteine S-methyltransferase activity"/>
    <property type="evidence" value="ECO:0007669"/>
    <property type="project" value="UniProtKB-EC"/>
</dbReference>
<evidence type="ECO:0000256" key="1">
    <source>
        <dbReference type="ARBA" id="ARBA00001286"/>
    </source>
</evidence>
<keyword evidence="11" id="KW-0238">DNA-binding</keyword>
<evidence type="ECO:0000313" key="17">
    <source>
        <dbReference type="EMBL" id="MBB6342186.1"/>
    </source>
</evidence>
<dbReference type="RefSeq" id="WP_184683502.1">
    <property type="nucleotide sequence ID" value="NZ_JACHLL010000004.1"/>
</dbReference>
<comment type="cofactor">
    <cofactor evidence="2">
        <name>Zn(2+)</name>
        <dbReference type="ChEBI" id="CHEBI:29105"/>
    </cofactor>
</comment>
<dbReference type="Pfam" id="PF02870">
    <property type="entry name" value="Methyltransf_1N"/>
    <property type="match status" value="1"/>
</dbReference>
<evidence type="ECO:0000256" key="5">
    <source>
        <dbReference type="ARBA" id="ARBA00022603"/>
    </source>
</evidence>
<dbReference type="GO" id="GO:0008270">
    <property type="term" value="F:zinc ion binding"/>
    <property type="evidence" value="ECO:0007669"/>
    <property type="project" value="InterPro"/>
</dbReference>
<keyword evidence="9" id="KW-0862">Zinc</keyword>
<keyword evidence="13" id="KW-0804">Transcription</keyword>
<comment type="catalytic activity">
    <reaction evidence="15">
        <text>a 6-O-methyl-2'-deoxyguanosine in DNA + L-cysteinyl-[protein] = S-methyl-L-cysteinyl-[protein] + a 2'-deoxyguanosine in DNA</text>
        <dbReference type="Rhea" id="RHEA:24000"/>
        <dbReference type="Rhea" id="RHEA-COMP:10131"/>
        <dbReference type="Rhea" id="RHEA-COMP:10132"/>
        <dbReference type="Rhea" id="RHEA-COMP:11367"/>
        <dbReference type="Rhea" id="RHEA-COMP:11368"/>
        <dbReference type="ChEBI" id="CHEBI:29950"/>
        <dbReference type="ChEBI" id="CHEBI:82612"/>
        <dbReference type="ChEBI" id="CHEBI:85445"/>
        <dbReference type="ChEBI" id="CHEBI:85448"/>
        <dbReference type="EC" id="2.1.1.63"/>
    </reaction>
</comment>
<dbReference type="PANTHER" id="PTHR10815">
    <property type="entry name" value="METHYLATED-DNA--PROTEIN-CYSTEINE METHYLTRANSFERASE"/>
    <property type="match status" value="1"/>
</dbReference>
<sequence length="309" mass="33397">MLDPERCWQAVCERDAAQDGQFVFAVRSTGIFCRPSCPARRPLRRNVAFYPDAPSASAAGFRPCQRCSPHGPSPAEHLDGLVLAACELLRSEDLPLVALAARIGLSPSHLVRAFKSRTGLTPRGWRHAQVANDPPRSKTRGETLSYSLASCPLGWLLLAASAHGLRALLFGDTPDAVLAELRERFAGANLQEDDASLKPALQAVLAQLQEPSRAAHLPLDIRGTAFQQRVWQALQQIPSGQTRSYSELAQTLASHPRAVARACASNPLGLLVPCHRVVGADGSLSGYRWGLARKAELLRQEQEAAPTLS</sequence>
<evidence type="ECO:0000256" key="6">
    <source>
        <dbReference type="ARBA" id="ARBA00022679"/>
    </source>
</evidence>
<dbReference type="InterPro" id="IPR004026">
    <property type="entry name" value="Ada_DNA_repair_Zn-bd"/>
</dbReference>
<dbReference type="Gene3D" id="1.10.10.60">
    <property type="entry name" value="Homeodomain-like"/>
    <property type="match status" value="1"/>
</dbReference>
<keyword evidence="8" id="KW-0227">DNA damage</keyword>
<comment type="catalytic activity">
    <reaction evidence="1">
        <text>a 4-O-methyl-thymidine in DNA + L-cysteinyl-[protein] = a thymidine in DNA + S-methyl-L-cysteinyl-[protein]</text>
        <dbReference type="Rhea" id="RHEA:53428"/>
        <dbReference type="Rhea" id="RHEA-COMP:10131"/>
        <dbReference type="Rhea" id="RHEA-COMP:10132"/>
        <dbReference type="Rhea" id="RHEA-COMP:13555"/>
        <dbReference type="Rhea" id="RHEA-COMP:13556"/>
        <dbReference type="ChEBI" id="CHEBI:29950"/>
        <dbReference type="ChEBI" id="CHEBI:82612"/>
        <dbReference type="ChEBI" id="CHEBI:137386"/>
        <dbReference type="ChEBI" id="CHEBI:137387"/>
        <dbReference type="EC" id="2.1.1.63"/>
    </reaction>
</comment>
<evidence type="ECO:0000256" key="2">
    <source>
        <dbReference type="ARBA" id="ARBA00001947"/>
    </source>
</evidence>
<keyword evidence="14" id="KW-0234">DNA repair</keyword>
<evidence type="ECO:0000256" key="14">
    <source>
        <dbReference type="ARBA" id="ARBA00023204"/>
    </source>
</evidence>
<evidence type="ECO:0000256" key="15">
    <source>
        <dbReference type="ARBA" id="ARBA00049348"/>
    </source>
</evidence>
<dbReference type="InterPro" id="IPR009057">
    <property type="entry name" value="Homeodomain-like_sf"/>
</dbReference>
<dbReference type="Pfam" id="PF02805">
    <property type="entry name" value="Ada_Zn_binding"/>
    <property type="match status" value="1"/>
</dbReference>
<evidence type="ECO:0000256" key="9">
    <source>
        <dbReference type="ARBA" id="ARBA00022833"/>
    </source>
</evidence>
<dbReference type="PROSITE" id="PS00374">
    <property type="entry name" value="MGMT"/>
    <property type="match status" value="1"/>
</dbReference>
<dbReference type="FunFam" id="1.10.10.10:FF:000214">
    <property type="entry name" value="Methylated-DNA--protein-cysteine methyltransferase"/>
    <property type="match status" value="1"/>
</dbReference>
<dbReference type="InterPro" id="IPR018060">
    <property type="entry name" value="HTH_AraC"/>
</dbReference>
<evidence type="ECO:0000256" key="3">
    <source>
        <dbReference type="ARBA" id="ARBA00008711"/>
    </source>
</evidence>
<dbReference type="Pfam" id="PF01035">
    <property type="entry name" value="DNA_binding_1"/>
    <property type="match status" value="1"/>
</dbReference>
<dbReference type="InterPro" id="IPR036388">
    <property type="entry name" value="WH-like_DNA-bd_sf"/>
</dbReference>
<protein>
    <recommendedName>
        <fullName evidence="4">methylated-DNA--[protein]-cysteine S-methyltransferase</fullName>
        <ecNumber evidence="4">2.1.1.63</ecNumber>
    </recommendedName>
</protein>
<evidence type="ECO:0000256" key="8">
    <source>
        <dbReference type="ARBA" id="ARBA00022763"/>
    </source>
</evidence>
<evidence type="ECO:0000256" key="4">
    <source>
        <dbReference type="ARBA" id="ARBA00011918"/>
    </source>
</evidence>
<reference evidence="17 18" key="1">
    <citation type="submission" date="2020-08" db="EMBL/GenBank/DDBJ databases">
        <title>Functional genomics of gut bacteria from endangered species of beetles.</title>
        <authorList>
            <person name="Carlos-Shanley C."/>
        </authorList>
    </citation>
    <scope>NUCLEOTIDE SEQUENCE [LARGE SCALE GENOMIC DNA]</scope>
    <source>
        <strain evidence="17 18">S00202</strain>
    </source>
</reference>
<dbReference type="SUPFAM" id="SSF57884">
    <property type="entry name" value="Ada DNA repair protein, N-terminal domain (N-Ada 10)"/>
    <property type="match status" value="1"/>
</dbReference>
<accession>A0A7X0EV36</accession>
<dbReference type="Proteomes" id="UP000557193">
    <property type="component" value="Unassembled WGS sequence"/>
</dbReference>